<keyword evidence="5" id="KW-1185">Reference proteome</keyword>
<dbReference type="SUPFAM" id="SSF51735">
    <property type="entry name" value="NAD(P)-binding Rossmann-fold domains"/>
    <property type="match status" value="1"/>
</dbReference>
<dbReference type="GO" id="GO:0008977">
    <property type="term" value="F:prephenate dehydrogenase (NAD+) activity"/>
    <property type="evidence" value="ECO:0007669"/>
    <property type="project" value="InterPro"/>
</dbReference>
<evidence type="ECO:0000313" key="4">
    <source>
        <dbReference type="EMBL" id="GCE24613.1"/>
    </source>
</evidence>
<dbReference type="Gene3D" id="3.40.50.720">
    <property type="entry name" value="NAD(P)-binding Rossmann-like Domain"/>
    <property type="match status" value="1"/>
</dbReference>
<dbReference type="InterPro" id="IPR046825">
    <property type="entry name" value="PDH_C"/>
</dbReference>
<name>A0A402AZU6_9CHLR</name>
<comment type="similarity">
    <text evidence="1">Belongs to the prephenate/arogenate dehydrogenase family.</text>
</comment>
<organism evidence="4 5">
    <name type="scientific">Dictyobacter alpinus</name>
    <dbReference type="NCBI Taxonomy" id="2014873"/>
    <lineage>
        <taxon>Bacteria</taxon>
        <taxon>Bacillati</taxon>
        <taxon>Chloroflexota</taxon>
        <taxon>Ktedonobacteria</taxon>
        <taxon>Ktedonobacterales</taxon>
        <taxon>Dictyobacteraceae</taxon>
        <taxon>Dictyobacter</taxon>
    </lineage>
</organism>
<dbReference type="InterPro" id="IPR003099">
    <property type="entry name" value="Prephen_DH"/>
</dbReference>
<dbReference type="PANTHER" id="PTHR21363">
    <property type="entry name" value="PREPHENATE DEHYDROGENASE"/>
    <property type="match status" value="1"/>
</dbReference>
<dbReference type="AlphaFoldDB" id="A0A402AZU6"/>
<evidence type="ECO:0000313" key="5">
    <source>
        <dbReference type="Proteomes" id="UP000287171"/>
    </source>
</evidence>
<proteinExistence type="inferred from homology"/>
<evidence type="ECO:0000256" key="2">
    <source>
        <dbReference type="ARBA" id="ARBA00023002"/>
    </source>
</evidence>
<accession>A0A402AZU6</accession>
<dbReference type="EMBL" id="BIFT01000001">
    <property type="protein sequence ID" value="GCE24613.1"/>
    <property type="molecule type" value="Genomic_DNA"/>
</dbReference>
<dbReference type="GO" id="GO:0004665">
    <property type="term" value="F:prephenate dehydrogenase (NADP+) activity"/>
    <property type="evidence" value="ECO:0007669"/>
    <property type="project" value="InterPro"/>
</dbReference>
<dbReference type="InterPro" id="IPR008927">
    <property type="entry name" value="6-PGluconate_DH-like_C_sf"/>
</dbReference>
<protein>
    <submittedName>
        <fullName evidence="4">Prephenate dehydrogenase</fullName>
    </submittedName>
</protein>
<keyword evidence="2" id="KW-0560">Oxidoreductase</keyword>
<dbReference type="PANTHER" id="PTHR21363:SF0">
    <property type="entry name" value="PREPHENATE DEHYDROGENASE [NADP(+)]"/>
    <property type="match status" value="1"/>
</dbReference>
<dbReference type="FunFam" id="3.40.50.720:FF:000208">
    <property type="entry name" value="Prephenate dehydrogenase"/>
    <property type="match status" value="1"/>
</dbReference>
<dbReference type="SUPFAM" id="SSF48179">
    <property type="entry name" value="6-phosphogluconate dehydrogenase C-terminal domain-like"/>
    <property type="match status" value="1"/>
</dbReference>
<reference evidence="5" key="1">
    <citation type="submission" date="2018-12" db="EMBL/GenBank/DDBJ databases">
        <title>Tengunoibacter tsumagoiensis gen. nov., sp. nov., Dictyobacter kobayashii sp. nov., D. alpinus sp. nov., and D. joshuensis sp. nov. and description of Dictyobacteraceae fam. nov. within the order Ktedonobacterales isolated from Tengu-no-mugimeshi.</title>
        <authorList>
            <person name="Wang C.M."/>
            <person name="Zheng Y."/>
            <person name="Sakai Y."/>
            <person name="Toyoda A."/>
            <person name="Minakuchi Y."/>
            <person name="Abe K."/>
            <person name="Yokota A."/>
            <person name="Yabe S."/>
        </authorList>
    </citation>
    <scope>NUCLEOTIDE SEQUENCE [LARGE SCALE GENOMIC DNA]</scope>
    <source>
        <strain evidence="5">Uno16</strain>
    </source>
</reference>
<dbReference type="InterPro" id="IPR050812">
    <property type="entry name" value="Preph/Arog_dehydrog"/>
</dbReference>
<dbReference type="InterPro" id="IPR036291">
    <property type="entry name" value="NAD(P)-bd_dom_sf"/>
</dbReference>
<evidence type="ECO:0000256" key="1">
    <source>
        <dbReference type="ARBA" id="ARBA00007964"/>
    </source>
</evidence>
<dbReference type="Pfam" id="PF02153">
    <property type="entry name" value="PDH_N"/>
    <property type="match status" value="1"/>
</dbReference>
<dbReference type="Proteomes" id="UP000287171">
    <property type="component" value="Unassembled WGS sequence"/>
</dbReference>
<sequence length="289" mass="31106">MFTRVTIIGLGLIGGSIGLALKEARAAKQVVGYDLGRGVSERAYKISAIDQAYVSLVDAVKEAELVILATPVGAIHELLQAIAPVLAPGTVVTDVSSTKMQVISWAEEFLPTAVSFVGGHPMAGKEVSGVEVADANLFKNCIYCLTPTARTHSAAISKVASLIEVLGAQLRFLEPAEHDGLVAGVSHLPFLIATTLMNTVGEDSTWSDASVLASSGFRDATRLAAGNPEMYRDICLTNSSAIVRWLDTYVSNLSTLRDQIAMHKKDLNEVFAESQRLRQQWQRSYDQKD</sequence>
<dbReference type="Gene3D" id="1.10.3660.10">
    <property type="entry name" value="6-phosphogluconate dehydrogenase C-terminal like domain"/>
    <property type="match status" value="1"/>
</dbReference>
<dbReference type="Pfam" id="PF20463">
    <property type="entry name" value="PDH_C"/>
    <property type="match status" value="1"/>
</dbReference>
<dbReference type="GO" id="GO:0006571">
    <property type="term" value="P:tyrosine biosynthetic process"/>
    <property type="evidence" value="ECO:0007669"/>
    <property type="project" value="InterPro"/>
</dbReference>
<dbReference type="RefSeq" id="WP_161981832.1">
    <property type="nucleotide sequence ID" value="NZ_BIFT01000001.1"/>
</dbReference>
<feature type="domain" description="Prephenate/arogenate dehydrogenase" evidence="3">
    <location>
        <begin position="3"/>
        <end position="289"/>
    </location>
</feature>
<gene>
    <name evidence="4" type="ORF">KDA_00970</name>
</gene>
<evidence type="ECO:0000259" key="3">
    <source>
        <dbReference type="PROSITE" id="PS51176"/>
    </source>
</evidence>
<comment type="caution">
    <text evidence="4">The sequence shown here is derived from an EMBL/GenBank/DDBJ whole genome shotgun (WGS) entry which is preliminary data.</text>
</comment>
<dbReference type="GO" id="GO:0070403">
    <property type="term" value="F:NAD+ binding"/>
    <property type="evidence" value="ECO:0007669"/>
    <property type="project" value="InterPro"/>
</dbReference>
<dbReference type="InterPro" id="IPR046826">
    <property type="entry name" value="PDH_N"/>
</dbReference>
<dbReference type="PROSITE" id="PS51176">
    <property type="entry name" value="PDH_ADH"/>
    <property type="match status" value="1"/>
</dbReference>